<dbReference type="EMBL" id="CP058554">
    <property type="protein sequence ID" value="QMV73575.1"/>
    <property type="molecule type" value="Genomic_DNA"/>
</dbReference>
<dbReference type="PROSITE" id="PS51257">
    <property type="entry name" value="PROKAR_LIPOPROTEIN"/>
    <property type="match status" value="1"/>
</dbReference>
<evidence type="ECO:0000313" key="11">
    <source>
        <dbReference type="EMBL" id="QMV73575.1"/>
    </source>
</evidence>
<dbReference type="GO" id="GO:0030295">
    <property type="term" value="F:protein kinase activator activity"/>
    <property type="evidence" value="ECO:0007669"/>
    <property type="project" value="TreeGrafter"/>
</dbReference>
<evidence type="ECO:0000256" key="9">
    <source>
        <dbReference type="SAM" id="Phobius"/>
    </source>
</evidence>
<evidence type="ECO:0000313" key="12">
    <source>
        <dbReference type="Proteomes" id="UP000515240"/>
    </source>
</evidence>
<comment type="catalytic activity">
    <reaction evidence="1">
        <text>ATP + protein L-histidine = ADP + protein N-phospho-L-histidine.</text>
        <dbReference type="EC" id="2.7.13.3"/>
    </reaction>
</comment>
<keyword evidence="6 11" id="KW-0418">Kinase</keyword>
<proteinExistence type="predicted"/>
<keyword evidence="3" id="KW-0597">Phosphoprotein</keyword>
<evidence type="ECO:0000256" key="2">
    <source>
        <dbReference type="ARBA" id="ARBA00012438"/>
    </source>
</evidence>
<dbReference type="GO" id="GO:0000155">
    <property type="term" value="F:phosphorelay sensor kinase activity"/>
    <property type="evidence" value="ECO:0007669"/>
    <property type="project" value="InterPro"/>
</dbReference>
<evidence type="ECO:0000256" key="6">
    <source>
        <dbReference type="ARBA" id="ARBA00022777"/>
    </source>
</evidence>
<evidence type="ECO:0000256" key="4">
    <source>
        <dbReference type="ARBA" id="ARBA00022679"/>
    </source>
</evidence>
<dbReference type="Gene3D" id="1.10.287.130">
    <property type="match status" value="1"/>
</dbReference>
<dbReference type="Proteomes" id="UP000515240">
    <property type="component" value="Chromosome"/>
</dbReference>
<dbReference type="InterPro" id="IPR005467">
    <property type="entry name" value="His_kinase_dom"/>
</dbReference>
<dbReference type="PRINTS" id="PR00344">
    <property type="entry name" value="BCTRLSENSOR"/>
</dbReference>
<dbReference type="InterPro" id="IPR003661">
    <property type="entry name" value="HisK_dim/P_dom"/>
</dbReference>
<dbReference type="GO" id="GO:0007234">
    <property type="term" value="P:osmosensory signaling via phosphorelay pathway"/>
    <property type="evidence" value="ECO:0007669"/>
    <property type="project" value="TreeGrafter"/>
</dbReference>
<keyword evidence="5" id="KW-0547">Nucleotide-binding</keyword>
<dbReference type="InterPro" id="IPR050351">
    <property type="entry name" value="BphY/WalK/GraS-like"/>
</dbReference>
<dbReference type="InterPro" id="IPR003594">
    <property type="entry name" value="HATPase_dom"/>
</dbReference>
<dbReference type="Gene3D" id="6.10.340.10">
    <property type="match status" value="1"/>
</dbReference>
<keyword evidence="9" id="KW-0812">Transmembrane</keyword>
<keyword evidence="4" id="KW-0808">Transferase</keyword>
<gene>
    <name evidence="11" type="ORF">HS961_12475</name>
</gene>
<dbReference type="GO" id="GO:0005524">
    <property type="term" value="F:ATP binding"/>
    <property type="evidence" value="ECO:0007669"/>
    <property type="project" value="UniProtKB-KW"/>
</dbReference>
<protein>
    <recommendedName>
        <fullName evidence="2">histidine kinase</fullName>
        <ecNumber evidence="2">2.7.13.3</ecNumber>
    </recommendedName>
</protein>
<keyword evidence="8" id="KW-0902">Two-component regulatory system</keyword>
<organism evidence="11 12">
    <name type="scientific">Comamonas piscis</name>
    <dbReference type="NCBI Taxonomy" id="1562974"/>
    <lineage>
        <taxon>Bacteria</taxon>
        <taxon>Pseudomonadati</taxon>
        <taxon>Pseudomonadota</taxon>
        <taxon>Betaproteobacteria</taxon>
        <taxon>Burkholderiales</taxon>
        <taxon>Comamonadaceae</taxon>
        <taxon>Comamonas</taxon>
    </lineage>
</organism>
<dbReference type="Pfam" id="PF02518">
    <property type="entry name" value="HATPase_c"/>
    <property type="match status" value="1"/>
</dbReference>
<dbReference type="CDD" id="cd00082">
    <property type="entry name" value="HisKA"/>
    <property type="match status" value="1"/>
</dbReference>
<sequence>MKRLSTTLAQRLTLVFVLLLLACSAATVWLQMRVFDQREQEVVQRLSQDVAARIARYPELMRADGLNAGASRELFGKLMQVNPSVEVYLLDESGTIQAYDAPQERILRQKVDLEPLQRLFSGAALPVLGDDPRSMTERKVFSAAPLMQGGQRSGYVYVILQGQGRDSLAARASSDGALRSLLWSLLVVVVLGAVAAAVAFGMITRPLRRLTAAVQDLQTDGLADLPQAQAKLRQAASGGADIAVLSQAFEQLAQRASEQWQKLRTQDQQRRELFANISHDLRTPLTSLHGYLETLQIKADLLSADERRRYLGIALDQSRKVGDLAQKLFELARLEYGVVKPEPERFFMPDLLQDVFQKFELAAEAKSQRLHAVIDPDLPPVTADLGMLERVLVNLIDNAICATPPGGDIQVELHAAEQGRISVTVQDNGPGIPPALRDSLFERPTLSRMHSRSDGRSGGLGLMIVHRILQLHDSSIELLSGAGDVGARFRFYLR</sequence>
<accession>A0A7G5EHV0</accession>
<dbReference type="SUPFAM" id="SSF55874">
    <property type="entry name" value="ATPase domain of HSP90 chaperone/DNA topoisomerase II/histidine kinase"/>
    <property type="match status" value="1"/>
</dbReference>
<dbReference type="FunFam" id="1.10.287.130:FF:000001">
    <property type="entry name" value="Two-component sensor histidine kinase"/>
    <property type="match status" value="1"/>
</dbReference>
<evidence type="ECO:0000256" key="7">
    <source>
        <dbReference type="ARBA" id="ARBA00022840"/>
    </source>
</evidence>
<dbReference type="InterPro" id="IPR036097">
    <property type="entry name" value="HisK_dim/P_sf"/>
</dbReference>
<dbReference type="PROSITE" id="PS50109">
    <property type="entry name" value="HIS_KIN"/>
    <property type="match status" value="1"/>
</dbReference>
<dbReference type="SMART" id="SM00387">
    <property type="entry name" value="HATPase_c"/>
    <property type="match status" value="1"/>
</dbReference>
<evidence type="ECO:0000256" key="8">
    <source>
        <dbReference type="ARBA" id="ARBA00023012"/>
    </source>
</evidence>
<evidence type="ECO:0000256" key="1">
    <source>
        <dbReference type="ARBA" id="ARBA00000085"/>
    </source>
</evidence>
<keyword evidence="9" id="KW-0472">Membrane</keyword>
<feature type="transmembrane region" description="Helical" evidence="9">
    <location>
        <begin position="181"/>
        <end position="203"/>
    </location>
</feature>
<dbReference type="RefSeq" id="WP_182322397.1">
    <property type="nucleotide sequence ID" value="NZ_CP058554.1"/>
</dbReference>
<dbReference type="InterPro" id="IPR036890">
    <property type="entry name" value="HATPase_C_sf"/>
</dbReference>
<dbReference type="Pfam" id="PF00512">
    <property type="entry name" value="HisKA"/>
    <property type="match status" value="1"/>
</dbReference>
<dbReference type="CDD" id="cd00075">
    <property type="entry name" value="HATPase"/>
    <property type="match status" value="1"/>
</dbReference>
<keyword evidence="7" id="KW-0067">ATP-binding</keyword>
<dbReference type="Gene3D" id="3.30.565.10">
    <property type="entry name" value="Histidine kinase-like ATPase, C-terminal domain"/>
    <property type="match status" value="1"/>
</dbReference>
<dbReference type="PANTHER" id="PTHR42878:SF7">
    <property type="entry name" value="SENSOR HISTIDINE KINASE GLRK"/>
    <property type="match status" value="1"/>
</dbReference>
<dbReference type="EC" id="2.7.13.3" evidence="2"/>
<feature type="domain" description="Histidine kinase" evidence="10">
    <location>
        <begin position="276"/>
        <end position="494"/>
    </location>
</feature>
<dbReference type="SUPFAM" id="SSF47384">
    <property type="entry name" value="Homodimeric domain of signal transducing histidine kinase"/>
    <property type="match status" value="1"/>
</dbReference>
<dbReference type="AlphaFoldDB" id="A0A7G5EHV0"/>
<evidence type="ECO:0000256" key="3">
    <source>
        <dbReference type="ARBA" id="ARBA00022553"/>
    </source>
</evidence>
<reference evidence="11 12" key="1">
    <citation type="journal article" date="2020" name="G3 (Bethesda)">
        <title>CeMbio - The Caenorhabditis elegans Microbiome Resource.</title>
        <authorList>
            <person name="Dirksen P."/>
            <person name="Assie A."/>
            <person name="Zimmermann J."/>
            <person name="Zhang F."/>
            <person name="Tietje A.M."/>
            <person name="Marsh S.A."/>
            <person name="Felix M.A."/>
            <person name="Shapira M."/>
            <person name="Kaleta C."/>
            <person name="Schulenburg H."/>
            <person name="Samuel B."/>
        </authorList>
    </citation>
    <scope>NUCLEOTIDE SEQUENCE [LARGE SCALE GENOMIC DNA]</scope>
    <source>
        <strain evidence="11 12">BIGb0172</strain>
    </source>
</reference>
<evidence type="ECO:0000256" key="5">
    <source>
        <dbReference type="ARBA" id="ARBA00022741"/>
    </source>
</evidence>
<dbReference type="InterPro" id="IPR004358">
    <property type="entry name" value="Sig_transdc_His_kin-like_C"/>
</dbReference>
<name>A0A7G5EHV0_9BURK</name>
<evidence type="ECO:0000259" key="10">
    <source>
        <dbReference type="PROSITE" id="PS50109"/>
    </source>
</evidence>
<dbReference type="SMART" id="SM00388">
    <property type="entry name" value="HisKA"/>
    <property type="match status" value="1"/>
</dbReference>
<dbReference type="PANTHER" id="PTHR42878">
    <property type="entry name" value="TWO-COMPONENT HISTIDINE KINASE"/>
    <property type="match status" value="1"/>
</dbReference>
<keyword evidence="12" id="KW-1185">Reference proteome</keyword>
<dbReference type="GO" id="GO:0000156">
    <property type="term" value="F:phosphorelay response regulator activity"/>
    <property type="evidence" value="ECO:0007669"/>
    <property type="project" value="TreeGrafter"/>
</dbReference>
<dbReference type="KEGG" id="cpis:HS961_12475"/>
<keyword evidence="9" id="KW-1133">Transmembrane helix</keyword>